<dbReference type="Gene3D" id="1.10.10.350">
    <property type="match status" value="1"/>
</dbReference>
<feature type="short sequence motif" description="'HIGH' region" evidence="8">
    <location>
        <begin position="11"/>
        <end position="21"/>
    </location>
</feature>
<dbReference type="InterPro" id="IPR049940">
    <property type="entry name" value="GluQ/Sye"/>
</dbReference>
<dbReference type="HAMAP" id="MF_00022">
    <property type="entry name" value="Glu_tRNA_synth_type1"/>
    <property type="match status" value="1"/>
</dbReference>
<dbReference type="Gene3D" id="1.10.8.70">
    <property type="entry name" value="Glutamate-tRNA synthetase, class I, anticodon-binding domain 1"/>
    <property type="match status" value="1"/>
</dbReference>
<evidence type="ECO:0000259" key="9">
    <source>
        <dbReference type="Pfam" id="PF00749"/>
    </source>
</evidence>
<dbReference type="InterPro" id="IPR014729">
    <property type="entry name" value="Rossmann-like_a/b/a_fold"/>
</dbReference>
<name>D1AWM1_STRM9</name>
<dbReference type="FunFam" id="3.40.50.620:FF:000045">
    <property type="entry name" value="Glutamate--tRNA ligase, mitochondrial"/>
    <property type="match status" value="1"/>
</dbReference>
<dbReference type="InterPro" id="IPR008925">
    <property type="entry name" value="aa_tRNA-synth_I_cd-bd_sf"/>
</dbReference>
<dbReference type="AlphaFoldDB" id="D1AWM1"/>
<keyword evidence="2 8" id="KW-0963">Cytoplasm</keyword>
<feature type="domain" description="Glutamyl/glutaminyl-tRNA synthetase class Ib catalytic" evidence="9">
    <location>
        <begin position="5"/>
        <end position="321"/>
    </location>
</feature>
<dbReference type="GO" id="GO:0004818">
    <property type="term" value="F:glutamate-tRNA ligase activity"/>
    <property type="evidence" value="ECO:0007669"/>
    <property type="project" value="UniProtKB-UniRule"/>
</dbReference>
<evidence type="ECO:0000313" key="12">
    <source>
        <dbReference type="Proteomes" id="UP000002072"/>
    </source>
</evidence>
<comment type="catalytic activity">
    <reaction evidence="8">
        <text>tRNA(Glu) + L-glutamate + ATP = L-glutamyl-tRNA(Glu) + AMP + diphosphate</text>
        <dbReference type="Rhea" id="RHEA:23540"/>
        <dbReference type="Rhea" id="RHEA-COMP:9663"/>
        <dbReference type="Rhea" id="RHEA-COMP:9680"/>
        <dbReference type="ChEBI" id="CHEBI:29985"/>
        <dbReference type="ChEBI" id="CHEBI:30616"/>
        <dbReference type="ChEBI" id="CHEBI:33019"/>
        <dbReference type="ChEBI" id="CHEBI:78442"/>
        <dbReference type="ChEBI" id="CHEBI:78520"/>
        <dbReference type="ChEBI" id="CHEBI:456215"/>
        <dbReference type="EC" id="6.1.1.17"/>
    </reaction>
</comment>
<dbReference type="InterPro" id="IPR045462">
    <property type="entry name" value="aa-tRNA-synth_I_cd-bd"/>
</dbReference>
<dbReference type="SUPFAM" id="SSF52374">
    <property type="entry name" value="Nucleotidylyl transferase"/>
    <property type="match status" value="1"/>
</dbReference>
<dbReference type="GO" id="GO:0005829">
    <property type="term" value="C:cytosol"/>
    <property type="evidence" value="ECO:0007669"/>
    <property type="project" value="TreeGrafter"/>
</dbReference>
<dbReference type="InterPro" id="IPR020058">
    <property type="entry name" value="Glu/Gln-tRNA-synth_Ib_cat-dom"/>
</dbReference>
<dbReference type="InterPro" id="IPR020752">
    <property type="entry name" value="Glu-tRNA-synth_I_codon-bd_sub1"/>
</dbReference>
<dbReference type="GO" id="GO:0000049">
    <property type="term" value="F:tRNA binding"/>
    <property type="evidence" value="ECO:0007669"/>
    <property type="project" value="InterPro"/>
</dbReference>
<dbReference type="InterPro" id="IPR020751">
    <property type="entry name" value="aa-tRNA-synth_I_codon-bd_sub2"/>
</dbReference>
<dbReference type="PRINTS" id="PR00987">
    <property type="entry name" value="TRNASYNTHGLU"/>
</dbReference>
<dbReference type="eggNOG" id="COG0008">
    <property type="taxonomic scope" value="Bacteria"/>
</dbReference>
<dbReference type="InterPro" id="IPR033910">
    <property type="entry name" value="GluRS_core"/>
</dbReference>
<comment type="subunit">
    <text evidence="8">Monomer.</text>
</comment>
<evidence type="ECO:0000256" key="8">
    <source>
        <dbReference type="HAMAP-Rule" id="MF_00022"/>
    </source>
</evidence>
<dbReference type="InterPro" id="IPR004527">
    <property type="entry name" value="Glu-tRNA-ligase_bac/mito"/>
</dbReference>
<dbReference type="CDD" id="cd00808">
    <property type="entry name" value="GluRS_core"/>
    <property type="match status" value="1"/>
</dbReference>
<gene>
    <name evidence="8" type="primary">gltX</name>
    <name evidence="11" type="ordered locus">Smon_0211</name>
</gene>
<sequence>MEKRIRVRIAPSPTGDPHVGTAYIGLFNYAFAHHNGGDFILRIEDTDRTRFSSDSEQQIFDAMKWLGLNYTEGPDLGGPFGPYRQSERFEIYKEYAVSLVEKGEAYYSFETPEELEIMRERQKAMGLPPMYDRRSRNLTKEQVEENLAKGLPYVIRLKMPLDGQTIVEDGLRGKIFFDNDKIDDQILLKSDGFPTYHLANIVDDHLMGVTHVIRAEEWIASTPKHIQLYKAFGWEEPKWFHMPLLRNADKTKISKRKNPVSLNYYKEEGYLKEGILNFLALMGWSLGGEKEIFTLDEMIENFSFDRISLGGPVFDLVKLAWVNNQHMKLKPVSELTDLAIPFIEKEGYDISKFSREKLERMIEITREGSHTLKELAKNLDVFFIDEIVLPEITEDMNKKDRKAVERVHEALSSEEGKKSIALFLDKLNALGEELDEELIKDILHKLPEELNEGIGKVLMPIRAALTGKSKGPDLYSIISIIGKERTIKRINS</sequence>
<dbReference type="EC" id="6.1.1.17" evidence="8"/>
<keyword evidence="7 8" id="KW-0030">Aminoacyl-tRNA synthetase</keyword>
<dbReference type="Proteomes" id="UP000002072">
    <property type="component" value="Chromosome"/>
</dbReference>
<comment type="caution">
    <text evidence="8">Lacks conserved residue(s) required for the propagation of feature annotation.</text>
</comment>
<evidence type="ECO:0000256" key="3">
    <source>
        <dbReference type="ARBA" id="ARBA00022598"/>
    </source>
</evidence>
<dbReference type="InterPro" id="IPR000924">
    <property type="entry name" value="Glu/Gln-tRNA-synth"/>
</dbReference>
<dbReference type="GO" id="GO:0005524">
    <property type="term" value="F:ATP binding"/>
    <property type="evidence" value="ECO:0007669"/>
    <property type="project" value="UniProtKB-UniRule"/>
</dbReference>
<feature type="short sequence motif" description="'KMSKS' region" evidence="8">
    <location>
        <begin position="252"/>
        <end position="256"/>
    </location>
</feature>
<dbReference type="SUPFAM" id="SSF48163">
    <property type="entry name" value="An anticodon-binding domain of class I aminoacyl-tRNA synthetases"/>
    <property type="match status" value="1"/>
</dbReference>
<dbReference type="PANTHER" id="PTHR43311">
    <property type="entry name" value="GLUTAMATE--TRNA LIGASE"/>
    <property type="match status" value="1"/>
</dbReference>
<proteinExistence type="inferred from homology"/>
<evidence type="ECO:0000256" key="7">
    <source>
        <dbReference type="ARBA" id="ARBA00023146"/>
    </source>
</evidence>
<dbReference type="STRING" id="519441.Smon_0211"/>
<reference evidence="11 12" key="1">
    <citation type="journal article" date="2009" name="Stand. Genomic Sci.">
        <title>Complete genome sequence of Streptobacillus moniliformis type strain (9901T).</title>
        <authorList>
            <person name="Nolan M."/>
            <person name="Gronow S."/>
            <person name="Lapidus A."/>
            <person name="Ivanova N."/>
            <person name="Copeland A."/>
            <person name="Lucas S."/>
            <person name="Del Rio T.G."/>
            <person name="Chen F."/>
            <person name="Tice H."/>
            <person name="Pitluck S."/>
            <person name="Cheng J.F."/>
            <person name="Sims D."/>
            <person name="Meincke L."/>
            <person name="Bruce D."/>
            <person name="Goodwin L."/>
            <person name="Brettin T."/>
            <person name="Han C."/>
            <person name="Detter J.C."/>
            <person name="Ovchinikova G."/>
            <person name="Pati A."/>
            <person name="Mavromatis K."/>
            <person name="Mikhailova N."/>
            <person name="Chen A."/>
            <person name="Palaniappan K."/>
            <person name="Land M."/>
            <person name="Hauser L."/>
            <person name="Chang Y.J."/>
            <person name="Jeffries C.D."/>
            <person name="Rohde M."/>
            <person name="Sproer C."/>
            <person name="Goker M."/>
            <person name="Bristow J."/>
            <person name="Eisen J.A."/>
            <person name="Markowitz V."/>
            <person name="Hugenholtz P."/>
            <person name="Kyrpides N.C."/>
            <person name="Klenk H.P."/>
            <person name="Chain P."/>
        </authorList>
    </citation>
    <scope>NUCLEOTIDE SEQUENCE [LARGE SCALE GENOMIC DNA]</scope>
    <source>
        <strain evidence="12">ATCC 14647 / DSM 12112 / NCTC 10651 / 9901</strain>
    </source>
</reference>
<dbReference type="GO" id="GO:0008270">
    <property type="term" value="F:zinc ion binding"/>
    <property type="evidence" value="ECO:0007669"/>
    <property type="project" value="InterPro"/>
</dbReference>
<dbReference type="RefSeq" id="WP_012858255.1">
    <property type="nucleotide sequence ID" value="NC_013515.1"/>
</dbReference>
<evidence type="ECO:0000256" key="6">
    <source>
        <dbReference type="ARBA" id="ARBA00022917"/>
    </source>
</evidence>
<evidence type="ECO:0000256" key="4">
    <source>
        <dbReference type="ARBA" id="ARBA00022741"/>
    </source>
</evidence>
<keyword evidence="4 8" id="KW-0547">Nucleotide-binding</keyword>
<evidence type="ECO:0000256" key="5">
    <source>
        <dbReference type="ARBA" id="ARBA00022840"/>
    </source>
</evidence>
<comment type="subcellular location">
    <subcellularLocation>
        <location evidence="8">Cytoplasm</location>
    </subcellularLocation>
</comment>
<keyword evidence="6 8" id="KW-0648">Protein biosynthesis</keyword>
<keyword evidence="5 8" id="KW-0067">ATP-binding</keyword>
<dbReference type="Gene3D" id="3.40.50.620">
    <property type="entry name" value="HUPs"/>
    <property type="match status" value="1"/>
</dbReference>
<dbReference type="InterPro" id="IPR001412">
    <property type="entry name" value="aa-tRNA-synth_I_CS"/>
</dbReference>
<dbReference type="Pfam" id="PF19269">
    <property type="entry name" value="Anticodon_2"/>
    <property type="match status" value="1"/>
</dbReference>
<keyword evidence="3 8" id="KW-0436">Ligase</keyword>
<evidence type="ECO:0000259" key="10">
    <source>
        <dbReference type="Pfam" id="PF19269"/>
    </source>
</evidence>
<dbReference type="GeneID" id="29673343"/>
<evidence type="ECO:0000313" key="11">
    <source>
        <dbReference type="EMBL" id="ACZ00697.1"/>
    </source>
</evidence>
<organism evidence="11 12">
    <name type="scientific">Streptobacillus moniliformis (strain ATCC 14647 / DSM 12112 / NCTC 10651 / 9901)</name>
    <dbReference type="NCBI Taxonomy" id="519441"/>
    <lineage>
        <taxon>Bacteria</taxon>
        <taxon>Fusobacteriati</taxon>
        <taxon>Fusobacteriota</taxon>
        <taxon>Fusobacteriia</taxon>
        <taxon>Fusobacteriales</taxon>
        <taxon>Leptotrichiaceae</taxon>
        <taxon>Streptobacillus</taxon>
    </lineage>
</organism>
<evidence type="ECO:0000256" key="2">
    <source>
        <dbReference type="ARBA" id="ARBA00022490"/>
    </source>
</evidence>
<dbReference type="PROSITE" id="PS00178">
    <property type="entry name" value="AA_TRNA_LIGASE_I"/>
    <property type="match status" value="1"/>
</dbReference>
<dbReference type="GO" id="GO:0006424">
    <property type="term" value="P:glutamyl-tRNA aminoacylation"/>
    <property type="evidence" value="ECO:0007669"/>
    <property type="project" value="UniProtKB-UniRule"/>
</dbReference>
<dbReference type="PANTHER" id="PTHR43311:SF2">
    <property type="entry name" value="GLUTAMATE--TRNA LIGASE, MITOCHONDRIAL-RELATED"/>
    <property type="match status" value="1"/>
</dbReference>
<dbReference type="EMBL" id="CP001779">
    <property type="protein sequence ID" value="ACZ00697.1"/>
    <property type="molecule type" value="Genomic_DNA"/>
</dbReference>
<accession>D1AWM1</accession>
<dbReference type="HOGENOM" id="CLU_015768_6_3_0"/>
<dbReference type="Pfam" id="PF00749">
    <property type="entry name" value="tRNA-synt_1c"/>
    <property type="match status" value="1"/>
</dbReference>
<keyword evidence="12" id="KW-1185">Reference proteome</keyword>
<dbReference type="KEGG" id="smf:Smon_0211"/>
<comment type="function">
    <text evidence="8">Catalyzes the attachment of glutamate to tRNA(Glu) in a two-step reaction: glutamate is first activated by ATP to form Glu-AMP and then transferred to the acceptor end of tRNA(Glu).</text>
</comment>
<comment type="similarity">
    <text evidence="1 8">Belongs to the class-I aminoacyl-tRNA synthetase family. Glutamate--tRNA ligase type 1 subfamily.</text>
</comment>
<feature type="binding site" evidence="8">
    <location>
        <position position="255"/>
    </location>
    <ligand>
        <name>ATP</name>
        <dbReference type="ChEBI" id="CHEBI:30616"/>
    </ligand>
</feature>
<feature type="domain" description="Aminoacyl-tRNA synthetase class I anticodon-binding" evidence="10">
    <location>
        <begin position="334"/>
        <end position="491"/>
    </location>
</feature>
<dbReference type="NCBIfam" id="TIGR00464">
    <property type="entry name" value="gltX_bact"/>
    <property type="match status" value="1"/>
</dbReference>
<evidence type="ECO:0000256" key="1">
    <source>
        <dbReference type="ARBA" id="ARBA00007894"/>
    </source>
</evidence>
<protein>
    <recommendedName>
        <fullName evidence="8">Glutamate--tRNA ligase</fullName>
        <ecNumber evidence="8">6.1.1.17</ecNumber>
    </recommendedName>
    <alternativeName>
        <fullName evidence="8">Glutamyl-tRNA synthetase</fullName>
        <shortName evidence="8">GluRS</shortName>
    </alternativeName>
</protein>